<reference evidence="1" key="1">
    <citation type="submission" date="2015-06" db="EMBL/GenBank/DDBJ databases">
        <authorList>
            <person name="Liu B."/>
            <person name="Wang J."/>
            <person name="Zhu Y."/>
            <person name="Liu G."/>
            <person name="Chen Q."/>
            <person name="Zheng C."/>
            <person name="Che J."/>
            <person name="Ge C."/>
            <person name="Shi H."/>
            <person name="Pan Z."/>
            <person name="Liu X."/>
        </authorList>
    </citation>
    <scope>NUCLEOTIDE SEQUENCE [LARGE SCALE GENOMIC DNA]</scope>
    <source>
        <strain evidence="1">DSM 16346</strain>
    </source>
</reference>
<evidence type="ECO:0000313" key="2">
    <source>
        <dbReference type="Proteomes" id="UP000035996"/>
    </source>
</evidence>
<name>A0A0J6D165_9BACL</name>
<accession>A0A0J6D165</accession>
<dbReference type="STRING" id="157733.AB986_07355"/>
<dbReference type="AlphaFoldDB" id="A0A0J6D165"/>
<gene>
    <name evidence="1" type="ORF">AB986_07355</name>
</gene>
<dbReference type="EMBL" id="LELK01000001">
    <property type="protein sequence ID" value="KMM39043.1"/>
    <property type="molecule type" value="Genomic_DNA"/>
</dbReference>
<evidence type="ECO:0000313" key="1">
    <source>
        <dbReference type="EMBL" id="KMM39043.1"/>
    </source>
</evidence>
<organism evidence="1 2">
    <name type="scientific">Guptibacillus hwajinpoensis</name>
    <dbReference type="NCBI Taxonomy" id="208199"/>
    <lineage>
        <taxon>Bacteria</taxon>
        <taxon>Bacillati</taxon>
        <taxon>Bacillota</taxon>
        <taxon>Bacilli</taxon>
        <taxon>Bacillales</taxon>
        <taxon>Guptibacillaceae</taxon>
        <taxon>Guptibacillus</taxon>
    </lineage>
</organism>
<protein>
    <submittedName>
        <fullName evidence="1">Uncharacterized protein</fullName>
    </submittedName>
</protein>
<proteinExistence type="predicted"/>
<keyword evidence="2" id="KW-1185">Reference proteome</keyword>
<sequence>MDIIFSQPFVVVERKIERTGQRTIEEEHTIELYVDRIRAGQEDFALGDVFDVSYRFTSALYGFLYLHTNRGVVSYIIKKDPSIFIEEYKKLIQ</sequence>
<dbReference type="RefSeq" id="WP_048310213.1">
    <property type="nucleotide sequence ID" value="NZ_CP119526.1"/>
</dbReference>
<dbReference type="OrthoDB" id="2691759at2"/>
<comment type="caution">
    <text evidence="1">The sequence shown here is derived from an EMBL/GenBank/DDBJ whole genome shotgun (WGS) entry which is preliminary data.</text>
</comment>
<dbReference type="Proteomes" id="UP000035996">
    <property type="component" value="Unassembled WGS sequence"/>
</dbReference>